<reference evidence="1 2" key="1">
    <citation type="submission" date="2019-06" db="EMBL/GenBank/DDBJ databases">
        <title>A chromosomal-level reference genome of Carpinus fangiana (Coryloideae, Betulaceae).</title>
        <authorList>
            <person name="Yang X."/>
            <person name="Wang Z."/>
            <person name="Zhang L."/>
            <person name="Hao G."/>
            <person name="Liu J."/>
            <person name="Yang Y."/>
        </authorList>
    </citation>
    <scope>NUCLEOTIDE SEQUENCE [LARGE SCALE GENOMIC DNA]</scope>
    <source>
        <strain evidence="1">Cfa_2016G</strain>
        <tissue evidence="1">Leaf</tissue>
    </source>
</reference>
<protein>
    <submittedName>
        <fullName evidence="1">Uncharacterized protein</fullName>
    </submittedName>
</protein>
<dbReference type="EMBL" id="VIBQ01000012">
    <property type="protein sequence ID" value="KAB8343007.1"/>
    <property type="molecule type" value="Genomic_DNA"/>
</dbReference>
<sequence length="54" mass="5823">MHGSAKKRQLQLVNCAELSAQVGLATSSILTQVAFVIDACFQGSWRGTISMVRI</sequence>
<accession>A0A5N6KSQ4</accession>
<evidence type="ECO:0000313" key="2">
    <source>
        <dbReference type="Proteomes" id="UP000327013"/>
    </source>
</evidence>
<organism evidence="1 2">
    <name type="scientific">Carpinus fangiana</name>
    <dbReference type="NCBI Taxonomy" id="176857"/>
    <lineage>
        <taxon>Eukaryota</taxon>
        <taxon>Viridiplantae</taxon>
        <taxon>Streptophyta</taxon>
        <taxon>Embryophyta</taxon>
        <taxon>Tracheophyta</taxon>
        <taxon>Spermatophyta</taxon>
        <taxon>Magnoliopsida</taxon>
        <taxon>eudicotyledons</taxon>
        <taxon>Gunneridae</taxon>
        <taxon>Pentapetalae</taxon>
        <taxon>rosids</taxon>
        <taxon>fabids</taxon>
        <taxon>Fagales</taxon>
        <taxon>Betulaceae</taxon>
        <taxon>Carpinus</taxon>
    </lineage>
</organism>
<comment type="caution">
    <text evidence="1">The sequence shown here is derived from an EMBL/GenBank/DDBJ whole genome shotgun (WGS) entry which is preliminary data.</text>
</comment>
<keyword evidence="2" id="KW-1185">Reference proteome</keyword>
<dbReference type="AlphaFoldDB" id="A0A5N6KSQ4"/>
<proteinExistence type="predicted"/>
<evidence type="ECO:0000313" key="1">
    <source>
        <dbReference type="EMBL" id="KAB8343007.1"/>
    </source>
</evidence>
<dbReference type="Proteomes" id="UP000327013">
    <property type="component" value="Unassembled WGS sequence"/>
</dbReference>
<gene>
    <name evidence="1" type="ORF">FH972_022601</name>
</gene>
<name>A0A5N6KSQ4_9ROSI</name>